<dbReference type="AlphaFoldDB" id="A0A095VSY0"/>
<name>A0A095VSY0_9GAMM</name>
<dbReference type="Proteomes" id="UP000029640">
    <property type="component" value="Unassembled WGS sequence"/>
</dbReference>
<proteinExistence type="predicted"/>
<dbReference type="CDD" id="cd07737">
    <property type="entry name" value="YcbL-like_MBL-fold"/>
    <property type="match status" value="1"/>
</dbReference>
<dbReference type="PANTHER" id="PTHR46233">
    <property type="entry name" value="HYDROXYACYLGLUTATHIONE HYDROLASE GLOC"/>
    <property type="match status" value="1"/>
</dbReference>
<comment type="cofactor">
    <cofactor evidence="1">
        <name>Zn(2+)</name>
        <dbReference type="ChEBI" id="CHEBI:29105"/>
    </cofactor>
</comment>
<dbReference type="PATRIC" id="fig|1265313.6.peg.921"/>
<evidence type="ECO:0000256" key="2">
    <source>
        <dbReference type="ARBA" id="ARBA00022723"/>
    </source>
</evidence>
<dbReference type="SMART" id="SM00849">
    <property type="entry name" value="Lactamase_B"/>
    <property type="match status" value="1"/>
</dbReference>
<dbReference type="GO" id="GO:0016787">
    <property type="term" value="F:hydrolase activity"/>
    <property type="evidence" value="ECO:0007669"/>
    <property type="project" value="UniProtKB-KW"/>
</dbReference>
<keyword evidence="2" id="KW-0479">Metal-binding</keyword>
<dbReference type="STRING" id="1265313.HRUBRA_00935"/>
<evidence type="ECO:0000313" key="7">
    <source>
        <dbReference type="EMBL" id="KGE04470.1"/>
    </source>
</evidence>
<dbReference type="EMBL" id="AUVB01000025">
    <property type="protein sequence ID" value="KGE04470.1"/>
    <property type="molecule type" value="Genomic_DNA"/>
</dbReference>
<dbReference type="OrthoDB" id="9802991at2"/>
<accession>A0A095VSY0</accession>
<dbReference type="GO" id="GO:0046872">
    <property type="term" value="F:metal ion binding"/>
    <property type="evidence" value="ECO:0007669"/>
    <property type="project" value="UniProtKB-KW"/>
</dbReference>
<comment type="caution">
    <text evidence="7">The sequence shown here is derived from an EMBL/GenBank/DDBJ whole genome shotgun (WGS) entry which is preliminary data.</text>
</comment>
<dbReference type="HOGENOM" id="CLU_030571_5_0_6"/>
<reference evidence="7 8" key="1">
    <citation type="journal article" date="2014" name="Genome Announc.">
        <title>Genome Sequence of Gammaproteobacterial Pseudohaliea rubra Type Strain DSM 19751, Isolated from Coastal Seawater of the Mediterranean Sea.</title>
        <authorList>
            <person name="Spring S."/>
            <person name="Fiebig A."/>
            <person name="Riedel T."/>
            <person name="Goker M."/>
            <person name="Klenk H.P."/>
        </authorList>
    </citation>
    <scope>NUCLEOTIDE SEQUENCE [LARGE SCALE GENOMIC DNA]</scope>
    <source>
        <strain evidence="7 8">DSM 19751</strain>
    </source>
</reference>
<dbReference type="InterPro" id="IPR001279">
    <property type="entry name" value="Metallo-B-lactamas"/>
</dbReference>
<dbReference type="Gene3D" id="3.60.15.10">
    <property type="entry name" value="Ribonuclease Z/Hydroxyacylglutathione hydrolase-like"/>
    <property type="match status" value="1"/>
</dbReference>
<feature type="domain" description="Metallo-beta-lactamase" evidence="6">
    <location>
        <begin position="14"/>
        <end position="194"/>
    </location>
</feature>
<sequence>MSIKVAIVPVTAYQQNCSLLKCEETGRGALFDPGGDRERILAAVEQLGVELEKIILTHAHMDHCALAGELREELGLPIEGPGRGDDFWLEKLPEWCQMAGFPRAEAFEPDRWLEDGDRVTVGAQALEVLHCPGHTPGHMVLFHRGERLAWVGDVLFQGSIGRTDFPRGNHDELIASIRNKLFPLGDDVTFIPGHGPTSTLGHERQSNPFVADPRYG</sequence>
<dbReference type="RefSeq" id="WP_035517590.1">
    <property type="nucleotide sequence ID" value="NZ_KN234784.1"/>
</dbReference>
<protein>
    <submittedName>
        <fullName evidence="7">Putative metal-binding protein enzyme, YcbL-like protein</fullName>
    </submittedName>
</protein>
<evidence type="ECO:0000256" key="3">
    <source>
        <dbReference type="ARBA" id="ARBA00022801"/>
    </source>
</evidence>
<dbReference type="Pfam" id="PF00753">
    <property type="entry name" value="Lactamase_B"/>
    <property type="match status" value="1"/>
</dbReference>
<evidence type="ECO:0000259" key="6">
    <source>
        <dbReference type="SMART" id="SM00849"/>
    </source>
</evidence>
<gene>
    <name evidence="7" type="ORF">HRUBRA_00935</name>
</gene>
<evidence type="ECO:0000256" key="4">
    <source>
        <dbReference type="ARBA" id="ARBA00022833"/>
    </source>
</evidence>
<evidence type="ECO:0000256" key="5">
    <source>
        <dbReference type="SAM" id="MobiDB-lite"/>
    </source>
</evidence>
<feature type="region of interest" description="Disordered" evidence="5">
    <location>
        <begin position="194"/>
        <end position="216"/>
    </location>
</feature>
<dbReference type="InterPro" id="IPR051453">
    <property type="entry name" value="MBL_Glyoxalase_II"/>
</dbReference>
<dbReference type="InterPro" id="IPR036866">
    <property type="entry name" value="RibonucZ/Hydroxyglut_hydro"/>
</dbReference>
<evidence type="ECO:0000313" key="8">
    <source>
        <dbReference type="Proteomes" id="UP000029640"/>
    </source>
</evidence>
<keyword evidence="4" id="KW-0862">Zinc</keyword>
<keyword evidence="8" id="KW-1185">Reference proteome</keyword>
<evidence type="ECO:0000256" key="1">
    <source>
        <dbReference type="ARBA" id="ARBA00001947"/>
    </source>
</evidence>
<dbReference type="SUPFAM" id="SSF56281">
    <property type="entry name" value="Metallo-hydrolase/oxidoreductase"/>
    <property type="match status" value="1"/>
</dbReference>
<organism evidence="7 8">
    <name type="scientific">Pseudohaliea rubra DSM 19751</name>
    <dbReference type="NCBI Taxonomy" id="1265313"/>
    <lineage>
        <taxon>Bacteria</taxon>
        <taxon>Pseudomonadati</taxon>
        <taxon>Pseudomonadota</taxon>
        <taxon>Gammaproteobacteria</taxon>
        <taxon>Cellvibrionales</taxon>
        <taxon>Halieaceae</taxon>
        <taxon>Pseudohaliea</taxon>
    </lineage>
</organism>
<keyword evidence="3" id="KW-0378">Hydrolase</keyword>
<dbReference type="eggNOG" id="COG0491">
    <property type="taxonomic scope" value="Bacteria"/>
</dbReference>
<dbReference type="PANTHER" id="PTHR46233:SF3">
    <property type="entry name" value="HYDROXYACYLGLUTATHIONE HYDROLASE GLOC"/>
    <property type="match status" value="1"/>
</dbReference>